<dbReference type="AlphaFoldDB" id="A0A397W713"/>
<reference evidence="1 2" key="1">
    <citation type="submission" date="2018-06" db="EMBL/GenBank/DDBJ databases">
        <title>Comparative genomics reveals the genomic features of Rhizophagus irregularis, R. cerebriforme, R. diaphanum and Gigaspora rosea, and their symbiotic lifestyle signature.</title>
        <authorList>
            <person name="Morin E."/>
            <person name="San Clemente H."/>
            <person name="Chen E.C.H."/>
            <person name="De La Providencia I."/>
            <person name="Hainaut M."/>
            <person name="Kuo A."/>
            <person name="Kohler A."/>
            <person name="Murat C."/>
            <person name="Tang N."/>
            <person name="Roy S."/>
            <person name="Loubradou J."/>
            <person name="Henrissat B."/>
            <person name="Grigoriev I.V."/>
            <person name="Corradi N."/>
            <person name="Roux C."/>
            <person name="Martin F.M."/>
        </authorList>
    </citation>
    <scope>NUCLEOTIDE SEQUENCE [LARGE SCALE GENOMIC DNA]</scope>
    <source>
        <strain evidence="1 2">DAOM 194757</strain>
    </source>
</reference>
<sequence>MSDRDQNKFKVNCCKLFKTDNDYNVFKKKVEVLQFIKKEEEISQALNAIKKATKKGHSFEKIESYIQT</sequence>
<protein>
    <submittedName>
        <fullName evidence="1">Uncharacterized protein</fullName>
    </submittedName>
</protein>
<dbReference type="Proteomes" id="UP000266673">
    <property type="component" value="Unassembled WGS sequence"/>
</dbReference>
<organism evidence="1 2">
    <name type="scientific">Gigaspora rosea</name>
    <dbReference type="NCBI Taxonomy" id="44941"/>
    <lineage>
        <taxon>Eukaryota</taxon>
        <taxon>Fungi</taxon>
        <taxon>Fungi incertae sedis</taxon>
        <taxon>Mucoromycota</taxon>
        <taxon>Glomeromycotina</taxon>
        <taxon>Glomeromycetes</taxon>
        <taxon>Diversisporales</taxon>
        <taxon>Gigasporaceae</taxon>
        <taxon>Gigaspora</taxon>
    </lineage>
</organism>
<gene>
    <name evidence="1" type="ORF">C2G38_2156063</name>
</gene>
<evidence type="ECO:0000313" key="1">
    <source>
        <dbReference type="EMBL" id="RIB29129.1"/>
    </source>
</evidence>
<keyword evidence="2" id="KW-1185">Reference proteome</keyword>
<comment type="caution">
    <text evidence="1">The sequence shown here is derived from an EMBL/GenBank/DDBJ whole genome shotgun (WGS) entry which is preliminary data.</text>
</comment>
<accession>A0A397W713</accession>
<dbReference type="EMBL" id="QKWP01000045">
    <property type="protein sequence ID" value="RIB29129.1"/>
    <property type="molecule type" value="Genomic_DNA"/>
</dbReference>
<evidence type="ECO:0000313" key="2">
    <source>
        <dbReference type="Proteomes" id="UP000266673"/>
    </source>
</evidence>
<name>A0A397W713_9GLOM</name>
<proteinExistence type="predicted"/>